<evidence type="ECO:0000256" key="1">
    <source>
        <dbReference type="ARBA" id="ARBA00010136"/>
    </source>
</evidence>
<dbReference type="GO" id="GO:0070006">
    <property type="term" value="F:metalloaminopeptidase activity"/>
    <property type="evidence" value="ECO:0007669"/>
    <property type="project" value="TreeGrafter"/>
</dbReference>
<feature type="binding site" evidence="8">
    <location>
        <position position="318"/>
    </location>
    <ligand>
        <name>Zn(2+)</name>
        <dbReference type="ChEBI" id="CHEBI:29105"/>
        <note>catalytic</note>
    </ligand>
</feature>
<gene>
    <name evidence="14" type="ORF">DIURU_003826</name>
</gene>
<dbReference type="Pfam" id="PF01433">
    <property type="entry name" value="Peptidase_M1"/>
    <property type="match status" value="1"/>
</dbReference>
<evidence type="ECO:0000256" key="8">
    <source>
        <dbReference type="PIRSR" id="PIRSR634016-3"/>
    </source>
</evidence>
<keyword evidence="10" id="KW-0031">Aminopeptidase</keyword>
<keyword evidence="3 8" id="KW-0479">Metal-binding</keyword>
<feature type="site" description="Transition state stabilizer" evidence="9">
    <location>
        <position position="415"/>
    </location>
</feature>
<evidence type="ECO:0000256" key="9">
    <source>
        <dbReference type="PIRSR" id="PIRSR634016-4"/>
    </source>
</evidence>
<dbReference type="PANTHER" id="PTHR11533:SF299">
    <property type="entry name" value="AMINOPEPTIDASE"/>
    <property type="match status" value="1"/>
</dbReference>
<keyword evidence="5 8" id="KW-0862">Zinc</keyword>
<dbReference type="PRINTS" id="PR00756">
    <property type="entry name" value="ALADIPTASE"/>
</dbReference>
<keyword evidence="15" id="KW-1185">Reference proteome</keyword>
<dbReference type="Pfam" id="PF11838">
    <property type="entry name" value="ERAP1_C"/>
    <property type="match status" value="1"/>
</dbReference>
<name>A0A642UJY5_DIURU</name>
<dbReference type="GO" id="GO:0008270">
    <property type="term" value="F:zinc ion binding"/>
    <property type="evidence" value="ECO:0007669"/>
    <property type="project" value="UniProtKB-UniRule"/>
</dbReference>
<dbReference type="CDD" id="cd09601">
    <property type="entry name" value="M1_APN-Q_like"/>
    <property type="match status" value="1"/>
</dbReference>
<evidence type="ECO:0000313" key="14">
    <source>
        <dbReference type="EMBL" id="KAA8900403.1"/>
    </source>
</evidence>
<evidence type="ECO:0000256" key="10">
    <source>
        <dbReference type="RuleBase" id="RU364040"/>
    </source>
</evidence>
<dbReference type="SUPFAM" id="SSF55486">
    <property type="entry name" value="Metalloproteases ('zincins'), catalytic domain"/>
    <property type="match status" value="1"/>
</dbReference>
<dbReference type="OrthoDB" id="10031169at2759"/>
<dbReference type="InterPro" id="IPR050344">
    <property type="entry name" value="Peptidase_M1_aminopeptidases"/>
</dbReference>
<evidence type="ECO:0000313" key="15">
    <source>
        <dbReference type="Proteomes" id="UP000449547"/>
    </source>
</evidence>
<dbReference type="GO" id="GO:0005737">
    <property type="term" value="C:cytoplasm"/>
    <property type="evidence" value="ECO:0007669"/>
    <property type="project" value="TreeGrafter"/>
</dbReference>
<dbReference type="InterPro" id="IPR014782">
    <property type="entry name" value="Peptidase_M1_dom"/>
</dbReference>
<feature type="active site" description="Proton acceptor" evidence="7">
    <location>
        <position position="315"/>
    </location>
</feature>
<dbReference type="Gene3D" id="2.60.40.1730">
    <property type="entry name" value="tricorn interacting facor f3 domain"/>
    <property type="match status" value="1"/>
</dbReference>
<dbReference type="Pfam" id="PF17900">
    <property type="entry name" value="Peptidase_M1_N"/>
    <property type="match status" value="1"/>
</dbReference>
<evidence type="ECO:0000256" key="4">
    <source>
        <dbReference type="ARBA" id="ARBA00022801"/>
    </source>
</evidence>
<dbReference type="GO" id="GO:0042277">
    <property type="term" value="F:peptide binding"/>
    <property type="evidence" value="ECO:0007669"/>
    <property type="project" value="TreeGrafter"/>
</dbReference>
<feature type="binding site" evidence="8">
    <location>
        <position position="337"/>
    </location>
    <ligand>
        <name>Zn(2+)</name>
        <dbReference type="ChEBI" id="CHEBI:29105"/>
        <note>catalytic</note>
    </ligand>
</feature>
<dbReference type="SUPFAM" id="SSF63737">
    <property type="entry name" value="Leukotriene A4 hydrolase N-terminal domain"/>
    <property type="match status" value="1"/>
</dbReference>
<dbReference type="InterPro" id="IPR042097">
    <property type="entry name" value="Aminopeptidase_N-like_N_sf"/>
</dbReference>
<dbReference type="OMA" id="DMAMENF"/>
<evidence type="ECO:0000256" key="6">
    <source>
        <dbReference type="ARBA" id="ARBA00023049"/>
    </source>
</evidence>
<dbReference type="Gene3D" id="1.10.390.10">
    <property type="entry name" value="Neutral Protease Domain 2"/>
    <property type="match status" value="1"/>
</dbReference>
<feature type="domain" description="ERAP1-like C-terminal" evidence="12">
    <location>
        <begin position="557"/>
        <end position="902"/>
    </location>
</feature>
<evidence type="ECO:0000256" key="2">
    <source>
        <dbReference type="ARBA" id="ARBA00022670"/>
    </source>
</evidence>
<dbReference type="AlphaFoldDB" id="A0A642UJY5"/>
<evidence type="ECO:0000259" key="11">
    <source>
        <dbReference type="Pfam" id="PF01433"/>
    </source>
</evidence>
<dbReference type="RefSeq" id="XP_034011403.1">
    <property type="nucleotide sequence ID" value="XM_034156631.1"/>
</dbReference>
<dbReference type="InterPro" id="IPR024571">
    <property type="entry name" value="ERAP1-like_C_dom"/>
</dbReference>
<dbReference type="EC" id="3.4.11.-" evidence="10"/>
<feature type="domain" description="Peptidase M1 membrane alanine aminopeptidase" evidence="11">
    <location>
        <begin position="244"/>
        <end position="477"/>
    </location>
</feature>
<keyword evidence="6 10" id="KW-0482">Metalloprotease</keyword>
<accession>A0A642UJY5</accession>
<sequence>MAPHTGAKLTLANRYVPSHYHLKLEINHTKPNFQGEAVIDLVSNTRYTGASEDGFQLVLHAEKLIITKAVVNGSVPLKVAYDRGAREVKLSTTEAVDPKTVTLTYMGQLNQINTFQDSTQGLFKTNYLDSISGKSNNYIIATHFQPHAAKLVFPLIEELHIKTPITLEVTTLGRFKVMSVASLISSTPVSMSEMNVFKFKPTPPIAPSVFGFVIGDFEFLEESVRGKPVRVYTAIGEMSGAKLAIDYIAKFLPVIEDMFKVEYPLDKLDFVGLPFLNDGAMENWGLVTVLNSQLQTTGDVSFSSRLGLQQLVAHELVHQWMGDLVTFDNWNQLWFNEAFATWMGNLVVKNSGINKDELDYTPVSQSIESREELMQRDCFYGDKGEYEIQQLSLFMNNVNIGLNCLTTTLFDESMYEKGMALVAMIYGMFVAEGSTKFFEGCGKFLTKYKYQSTKVFELWKTLNDDISVDLPTFAHSWLNATGLPRVQVTVKNGQVTIEQHRYIRGSNAQALQLEDTPYHLPLYVKVLQESGSTKLLNVLLSDRRMELDIPMDQFLGINSLGVGYYRSHYDYASAINIAKNIKHMDSVALLTILHDFGALLEDGANLEINEDDLLAFLALLDSMTSNDYVLDYDVVKIALKYLDGVNDRMRHFSDYLKFGEWVSKFQKKMFDKMGDWDKLISMTGPTMSSSELQARNSILMLGINTTECQEIAKTMFKNFRQAAKTKKFTSRYVIAATLNVYMAAATPREYKDVLELVRNADVSMLAHSDLTIGELQTMAVSSLGFVSDPQLLHKTLNFVGTNIDSKLIELGLLGFRYKSDLDSKLQLFKWYKVNYDKWAPKSLRPGSDWAAQLKVTLANTNKLILGTIMNHDPELIRLRDEFIRDKLEKLPEHGLQAALDEVDNTDNEAVGKLYAGIANKL</sequence>
<dbReference type="PANTHER" id="PTHR11533">
    <property type="entry name" value="PROTEASE M1 ZINC METALLOPROTEASE"/>
    <property type="match status" value="1"/>
</dbReference>
<evidence type="ECO:0000259" key="13">
    <source>
        <dbReference type="Pfam" id="PF17900"/>
    </source>
</evidence>
<dbReference type="GO" id="GO:0016020">
    <property type="term" value="C:membrane"/>
    <property type="evidence" value="ECO:0007669"/>
    <property type="project" value="TreeGrafter"/>
</dbReference>
<comment type="caution">
    <text evidence="14">The sequence shown here is derived from an EMBL/GenBank/DDBJ whole genome shotgun (WGS) entry which is preliminary data.</text>
</comment>
<feature type="binding site" evidence="8">
    <location>
        <position position="314"/>
    </location>
    <ligand>
        <name>Zn(2+)</name>
        <dbReference type="ChEBI" id="CHEBI:29105"/>
        <note>catalytic</note>
    </ligand>
</feature>
<dbReference type="VEuPathDB" id="FungiDB:DIURU_003826"/>
<keyword evidence="2 10" id="KW-0645">Protease</keyword>
<evidence type="ECO:0000259" key="12">
    <source>
        <dbReference type="Pfam" id="PF11838"/>
    </source>
</evidence>
<dbReference type="Gene3D" id="1.25.50.20">
    <property type="match status" value="1"/>
</dbReference>
<dbReference type="GO" id="GO:0006508">
    <property type="term" value="P:proteolysis"/>
    <property type="evidence" value="ECO:0007669"/>
    <property type="project" value="UniProtKB-KW"/>
</dbReference>
<dbReference type="GO" id="GO:0043171">
    <property type="term" value="P:peptide catabolic process"/>
    <property type="evidence" value="ECO:0007669"/>
    <property type="project" value="TreeGrafter"/>
</dbReference>
<comment type="similarity">
    <text evidence="1 10">Belongs to the peptidase M1 family.</text>
</comment>
<organism evidence="14 15">
    <name type="scientific">Diutina rugosa</name>
    <name type="common">Yeast</name>
    <name type="synonym">Candida rugosa</name>
    <dbReference type="NCBI Taxonomy" id="5481"/>
    <lineage>
        <taxon>Eukaryota</taxon>
        <taxon>Fungi</taxon>
        <taxon>Dikarya</taxon>
        <taxon>Ascomycota</taxon>
        <taxon>Saccharomycotina</taxon>
        <taxon>Pichiomycetes</taxon>
        <taxon>Debaryomycetaceae</taxon>
        <taxon>Diutina</taxon>
    </lineage>
</organism>
<dbReference type="InterPro" id="IPR034016">
    <property type="entry name" value="M1_APN-typ"/>
</dbReference>
<comment type="cofactor">
    <cofactor evidence="8 10">
        <name>Zn(2+)</name>
        <dbReference type="ChEBI" id="CHEBI:29105"/>
    </cofactor>
    <text evidence="8 10">Binds 1 zinc ion per subunit.</text>
</comment>
<dbReference type="Gene3D" id="2.60.40.1910">
    <property type="match status" value="1"/>
</dbReference>
<dbReference type="GeneID" id="54782477"/>
<evidence type="ECO:0000256" key="5">
    <source>
        <dbReference type="ARBA" id="ARBA00022833"/>
    </source>
</evidence>
<evidence type="ECO:0000256" key="7">
    <source>
        <dbReference type="PIRSR" id="PIRSR634016-1"/>
    </source>
</evidence>
<protein>
    <recommendedName>
        <fullName evidence="10">Aminopeptidase</fullName>
        <ecNumber evidence="10">3.4.11.-</ecNumber>
    </recommendedName>
</protein>
<keyword evidence="4 10" id="KW-0378">Hydrolase</keyword>
<dbReference type="InterPro" id="IPR045357">
    <property type="entry name" value="Aminopeptidase_N-like_N"/>
</dbReference>
<proteinExistence type="inferred from homology"/>
<dbReference type="InterPro" id="IPR027268">
    <property type="entry name" value="Peptidase_M4/M1_CTD_sf"/>
</dbReference>
<evidence type="ECO:0000256" key="3">
    <source>
        <dbReference type="ARBA" id="ARBA00022723"/>
    </source>
</evidence>
<reference evidence="14 15" key="1">
    <citation type="submission" date="2019-07" db="EMBL/GenBank/DDBJ databases">
        <title>Genome assembly of two rare yeast pathogens: Diutina rugosa and Trichomonascus ciferrii.</title>
        <authorList>
            <person name="Mixao V."/>
            <person name="Saus E."/>
            <person name="Hansen A."/>
            <person name="Lass-Flor C."/>
            <person name="Gabaldon T."/>
        </authorList>
    </citation>
    <scope>NUCLEOTIDE SEQUENCE [LARGE SCALE GENOMIC DNA]</scope>
    <source>
        <strain evidence="14 15">CBS 613</strain>
    </source>
</reference>
<dbReference type="EMBL" id="SWFT01000112">
    <property type="protein sequence ID" value="KAA8900403.1"/>
    <property type="molecule type" value="Genomic_DNA"/>
</dbReference>
<feature type="domain" description="Aminopeptidase N-like N-terminal" evidence="13">
    <location>
        <begin position="16"/>
        <end position="205"/>
    </location>
</feature>
<dbReference type="InterPro" id="IPR001930">
    <property type="entry name" value="Peptidase_M1"/>
</dbReference>
<dbReference type="Proteomes" id="UP000449547">
    <property type="component" value="Unassembled WGS sequence"/>
</dbReference>